<proteinExistence type="inferred from homology"/>
<reference evidence="3 4" key="1">
    <citation type="submission" date="2022-04" db="EMBL/GenBank/DDBJ databases">
        <title>Positive selection, recombination, and allopatry shape intraspecific diversity of widespread and dominant cyanobacteria.</title>
        <authorList>
            <person name="Wei J."/>
            <person name="Shu W."/>
            <person name="Hu C."/>
        </authorList>
    </citation>
    <scope>NUCLEOTIDE SEQUENCE [LARGE SCALE GENOMIC DNA]</scope>
    <source>
        <strain evidence="3 4">GB2-A5</strain>
    </source>
</reference>
<keyword evidence="4" id="KW-1185">Reference proteome</keyword>
<gene>
    <name evidence="3" type="ORF">NDI37_06025</name>
</gene>
<protein>
    <recommendedName>
        <fullName evidence="2">OCP N-terminal domain-containing protein</fullName>
    </recommendedName>
</protein>
<dbReference type="SUPFAM" id="SSF81930">
    <property type="entry name" value="Orange carotenoid protein, N-terminal domain"/>
    <property type="match status" value="2"/>
</dbReference>
<keyword evidence="1" id="KW-0605">Phycobilisome</keyword>
<dbReference type="Gene3D" id="1.10.2090.10">
    <property type="entry name" value="Orange carotenoid-binding protein, N-terminal domain"/>
    <property type="match status" value="2"/>
</dbReference>
<feature type="domain" description="OCP N-terminal" evidence="2">
    <location>
        <begin position="6"/>
        <end position="164"/>
    </location>
</feature>
<dbReference type="Proteomes" id="UP001442494">
    <property type="component" value="Unassembled WGS sequence"/>
</dbReference>
<dbReference type="RefSeq" id="WP_190418313.1">
    <property type="nucleotide sequence ID" value="NZ_JAMPKK010000009.1"/>
</dbReference>
<keyword evidence="1" id="KW-0793">Thylakoid</keyword>
<comment type="caution">
    <text evidence="3">The sequence shown here is derived from an EMBL/GenBank/DDBJ whole genome shotgun (WGS) entry which is preliminary data.</text>
</comment>
<sequence>MTFTNTDTLDQAVKAFKRLPVDDQLAALASIYTAASGSLSSSASGIASSKDAGEMLKHVKEMRPDEQVQLLRDVFSDQKTQAEEEVLDPHPSKALLELIPGVGTPPLSQYRSLDTNSRLGFLYQLAQQVSLPTDYQLSSEGTELLNSLKSLDFDQQVKFLSQVV</sequence>
<keyword evidence="1" id="KW-0157">Chromophore</keyword>
<name>A0ABV0JKR0_9CYAN</name>
<comment type="similarity">
    <text evidence="1">Belongs to the orange carotenoid-binding protein family.</text>
</comment>
<evidence type="ECO:0000313" key="4">
    <source>
        <dbReference type="Proteomes" id="UP001442494"/>
    </source>
</evidence>
<dbReference type="EMBL" id="JAMPKK010000009">
    <property type="protein sequence ID" value="MEP0864019.1"/>
    <property type="molecule type" value="Genomic_DNA"/>
</dbReference>
<dbReference type="Pfam" id="PF09150">
    <property type="entry name" value="Carot_N"/>
    <property type="match status" value="2"/>
</dbReference>
<keyword evidence="1" id="KW-0472">Membrane</keyword>
<evidence type="ECO:0000259" key="2">
    <source>
        <dbReference type="PROSITE" id="PS51773"/>
    </source>
</evidence>
<evidence type="ECO:0000313" key="3">
    <source>
        <dbReference type="EMBL" id="MEP0864019.1"/>
    </source>
</evidence>
<keyword evidence="1" id="KW-0042">Antenna complex</keyword>
<evidence type="ECO:0000256" key="1">
    <source>
        <dbReference type="PROSITE-ProRule" id="PRU01109"/>
    </source>
</evidence>
<dbReference type="InterPro" id="IPR036917">
    <property type="entry name" value="Orange_carotenoid-bd_N_sf"/>
</dbReference>
<organism evidence="3 4">
    <name type="scientific">Funiculus sociatus GB2-A5</name>
    <dbReference type="NCBI Taxonomy" id="2933946"/>
    <lineage>
        <taxon>Bacteria</taxon>
        <taxon>Bacillati</taxon>
        <taxon>Cyanobacteriota</taxon>
        <taxon>Cyanophyceae</taxon>
        <taxon>Coleofasciculales</taxon>
        <taxon>Coleofasciculaceae</taxon>
        <taxon>Funiculus</taxon>
    </lineage>
</organism>
<dbReference type="InterPro" id="IPR015233">
    <property type="entry name" value="Orange_carotenoid-bd_N"/>
</dbReference>
<dbReference type="PROSITE" id="PS51773">
    <property type="entry name" value="OCP_N"/>
    <property type="match status" value="1"/>
</dbReference>
<accession>A0ABV0JKR0</accession>